<evidence type="ECO:0000313" key="2">
    <source>
        <dbReference type="Proteomes" id="UP000295375"/>
    </source>
</evidence>
<dbReference type="AlphaFoldDB" id="A0A4R6UV68"/>
<gene>
    <name evidence="1" type="ORF">EV696_10419</name>
</gene>
<dbReference type="Proteomes" id="UP000295375">
    <property type="component" value="Unassembled WGS sequence"/>
</dbReference>
<name>A0A4R6UV68_9GAMM</name>
<evidence type="ECO:0000313" key="1">
    <source>
        <dbReference type="EMBL" id="TDQ49315.1"/>
    </source>
</evidence>
<sequence>MLTVKGQIVGLMGGRNDRSFTMDLMQQSDWAKSIHDVWRSSNHHGF</sequence>
<dbReference type="EMBL" id="SNYM01000004">
    <property type="protein sequence ID" value="TDQ49315.1"/>
    <property type="molecule type" value="Genomic_DNA"/>
</dbReference>
<proteinExistence type="predicted"/>
<comment type="caution">
    <text evidence="1">The sequence shown here is derived from an EMBL/GenBank/DDBJ whole genome shotgun (WGS) entry which is preliminary data.</text>
</comment>
<accession>A0A4R6UV68</accession>
<protein>
    <submittedName>
        <fullName evidence="1">Uncharacterized protein</fullName>
    </submittedName>
</protein>
<keyword evidence="2" id="KW-1185">Reference proteome</keyword>
<organism evidence="1 2">
    <name type="scientific">Permianibacter aggregans</name>
    <dbReference type="NCBI Taxonomy" id="1510150"/>
    <lineage>
        <taxon>Bacteria</taxon>
        <taxon>Pseudomonadati</taxon>
        <taxon>Pseudomonadota</taxon>
        <taxon>Gammaproteobacteria</taxon>
        <taxon>Pseudomonadales</taxon>
        <taxon>Pseudomonadaceae</taxon>
        <taxon>Permianibacter</taxon>
    </lineage>
</organism>
<reference evidence="1 2" key="1">
    <citation type="submission" date="2019-03" db="EMBL/GenBank/DDBJ databases">
        <title>Genomic Encyclopedia of Type Strains, Phase IV (KMG-IV): sequencing the most valuable type-strain genomes for metagenomic binning, comparative biology and taxonomic classification.</title>
        <authorList>
            <person name="Goeker M."/>
        </authorList>
    </citation>
    <scope>NUCLEOTIDE SEQUENCE [LARGE SCALE GENOMIC DNA]</scope>
    <source>
        <strain evidence="1 2">DSM 103792</strain>
    </source>
</reference>